<protein>
    <submittedName>
        <fullName evidence="1">Uncharacterized protein</fullName>
    </submittedName>
</protein>
<reference evidence="1 2" key="1">
    <citation type="submission" date="2019-01" db="EMBL/GenBank/DDBJ databases">
        <title>Still something new to discover - new insights into E. coli phage diversity and taxonomy.</title>
        <authorList>
            <person name="Korf I.H.E."/>
            <person name="Adriaennsens E."/>
            <person name="Dreiseikelmann B."/>
            <person name="Kropinski A."/>
            <person name="Nimtz M."/>
            <person name="Meier-Kolthoff J.P."/>
            <person name="Rohde M."/>
            <person name="van Raaij M."/>
            <person name="Wittmann J."/>
        </authorList>
    </citation>
    <scope>NUCLEOTIDE SEQUENCE [LARGE SCALE GENOMIC DNA]</scope>
</reference>
<dbReference type="Proteomes" id="UP000310519">
    <property type="component" value="Segment"/>
</dbReference>
<sequence>MMNKGFWKIKGKISKWNTTGKISKSLEIEIARMFTDPDFDIGKLSKIDAKKVDKYIEEIRSILSV</sequence>
<dbReference type="EMBL" id="MK373797">
    <property type="protein sequence ID" value="QBQ81387.1"/>
    <property type="molecule type" value="Genomic_DNA"/>
</dbReference>
<accession>A0A482N4A9</accession>
<proteinExistence type="predicted"/>
<evidence type="ECO:0000313" key="1">
    <source>
        <dbReference type="EMBL" id="QBQ81387.1"/>
    </source>
</evidence>
<evidence type="ECO:0000313" key="2">
    <source>
        <dbReference type="Proteomes" id="UP000310519"/>
    </source>
</evidence>
<organism evidence="1 2">
    <name type="scientific">Escherichia phage vB_EcoS_HASG4</name>
    <dbReference type="NCBI Taxonomy" id="2508175"/>
    <lineage>
        <taxon>Viruses</taxon>
        <taxon>Duplodnaviria</taxon>
        <taxon>Heunggongvirae</taxon>
        <taxon>Uroviricota</taxon>
        <taxon>Caudoviricetes</taxon>
        <taxon>Demerecviridae</taxon>
        <taxon>Markadamsvirinae</taxon>
        <taxon>Tequintavirus</taxon>
        <taxon>Tequintavirus HASG4</taxon>
    </lineage>
</organism>
<gene>
    <name evidence="1" type="ORF">HASG4_00134</name>
</gene>
<name>A0A482N4A9_9CAUD</name>
<keyword evidence="2" id="KW-1185">Reference proteome</keyword>